<dbReference type="SUPFAM" id="SSF143011">
    <property type="entry name" value="RelE-like"/>
    <property type="match status" value="1"/>
</dbReference>
<sequence>MILLLLFCTLHMNLRYSTRKLEKTVETFSAIKKHYGIWGKQISQRLADLTSAKNLADMYTIRPAHCHELKADRATEFAVSISRNHRIIFIPDHDPIPRKEDGGVDVNQVNSVIITAIGEDYH</sequence>
<accession>Q3AU12</accession>
<protein>
    <submittedName>
        <fullName evidence="1">Killer suppression protein HigA, putative</fullName>
    </submittedName>
</protein>
<dbReference type="EMBL" id="CP000108">
    <property type="protein sequence ID" value="ABB27513.1"/>
    <property type="molecule type" value="Genomic_DNA"/>
</dbReference>
<proteinExistence type="predicted"/>
<dbReference type="HOGENOM" id="CLU_164011_0_0_10"/>
<dbReference type="eggNOG" id="COG3549">
    <property type="taxonomic scope" value="Bacteria"/>
</dbReference>
<dbReference type="Gene3D" id="3.30.2310.20">
    <property type="entry name" value="RelE-like"/>
    <property type="match status" value="1"/>
</dbReference>
<reference evidence="1" key="1">
    <citation type="submission" date="2005-08" db="EMBL/GenBank/DDBJ databases">
        <title>Complete sequence of Chlorobium chlorochromatii CaD3.</title>
        <authorList>
            <person name="Copeland A."/>
            <person name="Lucas S."/>
            <person name="Lapidus A."/>
            <person name="Barry K."/>
            <person name="Detter J.C."/>
            <person name="Glavina T."/>
            <person name="Hammon N."/>
            <person name="Israni S."/>
            <person name="Pitluck S."/>
            <person name="Bryant D."/>
            <person name="Schmutz J."/>
            <person name="Larimer F."/>
            <person name="Land M."/>
            <person name="Kyrpides N."/>
            <person name="Ivanova N."/>
            <person name="Richardson P."/>
        </authorList>
    </citation>
    <scope>NUCLEOTIDE SEQUENCE [LARGE SCALE GENOMIC DNA]</scope>
    <source>
        <strain evidence="1">CaD3</strain>
    </source>
</reference>
<dbReference type="STRING" id="340177.Cag_0237"/>
<organism evidence="1">
    <name type="scientific">Chlorobium chlorochromatii (strain CaD3)</name>
    <dbReference type="NCBI Taxonomy" id="340177"/>
    <lineage>
        <taxon>Bacteria</taxon>
        <taxon>Pseudomonadati</taxon>
        <taxon>Chlorobiota</taxon>
        <taxon>Chlorobiia</taxon>
        <taxon>Chlorobiales</taxon>
        <taxon>Chlorobiaceae</taxon>
        <taxon>Chlorobium/Pelodictyon group</taxon>
        <taxon>Chlorobium</taxon>
    </lineage>
</organism>
<dbReference type="KEGG" id="cch:Cag_0237"/>
<evidence type="ECO:0000313" key="1">
    <source>
        <dbReference type="EMBL" id="ABB27513.1"/>
    </source>
</evidence>
<name>Q3AU12_CHLCH</name>
<gene>
    <name evidence="1" type="ordered locus">Cag_0237</name>
</gene>
<dbReference type="AlphaFoldDB" id="Q3AU12"/>
<dbReference type="InterPro" id="IPR035093">
    <property type="entry name" value="RelE/ParE_toxin_dom_sf"/>
</dbReference>